<evidence type="ECO:0000256" key="9">
    <source>
        <dbReference type="ARBA" id="ARBA00053332"/>
    </source>
</evidence>
<dbReference type="SMART" id="SM00240">
    <property type="entry name" value="FHA"/>
    <property type="match status" value="1"/>
</dbReference>
<comment type="function">
    <text evidence="9">Plays a role in microtubule organization. Required for centriole subdistal appendage assembly.</text>
</comment>
<evidence type="ECO:0000256" key="2">
    <source>
        <dbReference type="ARBA" id="ARBA00004186"/>
    </source>
</evidence>
<evidence type="ECO:0000256" key="7">
    <source>
        <dbReference type="ARBA" id="ARBA00023054"/>
    </source>
</evidence>
<evidence type="ECO:0000313" key="14">
    <source>
        <dbReference type="Proteomes" id="UP000245341"/>
    </source>
</evidence>
<feature type="compositionally biased region" description="Basic and acidic residues" evidence="12">
    <location>
        <begin position="808"/>
        <end position="817"/>
    </location>
</feature>
<feature type="compositionally biased region" description="Polar residues" evidence="12">
    <location>
        <begin position="1163"/>
        <end position="1181"/>
    </location>
</feature>
<evidence type="ECO:0000256" key="5">
    <source>
        <dbReference type="ARBA" id="ARBA00022553"/>
    </source>
</evidence>
<dbReference type="GO" id="GO:0005874">
    <property type="term" value="C:microtubule"/>
    <property type="evidence" value="ECO:0007669"/>
    <property type="project" value="UniProtKB-KW"/>
</dbReference>
<keyword evidence="4" id="KW-0963">Cytoplasm</keyword>
<feature type="region of interest" description="Disordered" evidence="12">
    <location>
        <begin position="1406"/>
        <end position="1449"/>
    </location>
</feature>
<feature type="region of interest" description="Disordered" evidence="12">
    <location>
        <begin position="808"/>
        <end position="1079"/>
    </location>
</feature>
<evidence type="ECO:0000256" key="10">
    <source>
        <dbReference type="ARBA" id="ARBA00065884"/>
    </source>
</evidence>
<comment type="subunit">
    <text evidence="10">Interacts with CCDC68 and CCDC120; leading to recruitment to centrosomes. Interacts with PLK1. Interacts with NIN. Interacts with FHDC1. Interacts with CCDC61. Interacts with TBK1; efficient complex formation may be dependent on the presence of CCDC61.</text>
</comment>
<dbReference type="Pfam" id="PF15308">
    <property type="entry name" value="CEP170_C"/>
    <property type="match status" value="1"/>
</dbReference>
<feature type="compositionally biased region" description="Low complexity" evidence="12">
    <location>
        <begin position="1023"/>
        <end position="1039"/>
    </location>
</feature>
<evidence type="ECO:0000256" key="8">
    <source>
        <dbReference type="ARBA" id="ARBA00023212"/>
    </source>
</evidence>
<dbReference type="GeneID" id="102735404"/>
<dbReference type="OrthoDB" id="444265at2759"/>
<evidence type="ECO:0000256" key="4">
    <source>
        <dbReference type="ARBA" id="ARBA00022490"/>
    </source>
</evidence>
<dbReference type="RefSeq" id="XP_006740073.1">
    <property type="nucleotide sequence ID" value="XM_006740010.2"/>
</dbReference>
<evidence type="ECO:0000256" key="1">
    <source>
        <dbReference type="ARBA" id="ARBA00004114"/>
    </source>
</evidence>
<evidence type="ECO:0000313" key="15">
    <source>
        <dbReference type="RefSeq" id="XP_006740073.1"/>
    </source>
</evidence>
<dbReference type="CDD" id="cd22724">
    <property type="entry name" value="FHA_Cep170A"/>
    <property type="match status" value="1"/>
</dbReference>
<feature type="compositionally biased region" description="Low complexity" evidence="12">
    <location>
        <begin position="869"/>
        <end position="883"/>
    </location>
</feature>
<dbReference type="Pfam" id="PF00498">
    <property type="entry name" value="FHA"/>
    <property type="match status" value="1"/>
</dbReference>
<comment type="subcellular location">
    <subcellularLocation>
        <location evidence="1">Cytoplasm</location>
        <location evidence="1">Cytoskeleton</location>
        <location evidence="1">Microtubule organizing center</location>
        <location evidence="1">Centrosome</location>
        <location evidence="1">Centriole</location>
    </subcellularLocation>
    <subcellularLocation>
        <location evidence="2">Cytoplasm</location>
        <location evidence="2">Cytoskeleton</location>
        <location evidence="2">Spindle</location>
    </subcellularLocation>
</comment>
<name>A0A2U3Y8Y7_LEPWE</name>
<feature type="compositionally biased region" description="Polar residues" evidence="12">
    <location>
        <begin position="1419"/>
        <end position="1437"/>
    </location>
</feature>
<dbReference type="PROSITE" id="PS50006">
    <property type="entry name" value="FHA_DOMAIN"/>
    <property type="match status" value="1"/>
</dbReference>
<feature type="compositionally biased region" description="Polar residues" evidence="12">
    <location>
        <begin position="940"/>
        <end position="950"/>
    </location>
</feature>
<reference evidence="15" key="1">
    <citation type="submission" date="2025-08" db="UniProtKB">
        <authorList>
            <consortium name="RefSeq"/>
        </authorList>
    </citation>
    <scope>IDENTIFICATION</scope>
    <source>
        <tissue evidence="15">Liver</tissue>
    </source>
</reference>
<keyword evidence="8" id="KW-0206">Cytoskeleton</keyword>
<feature type="compositionally biased region" description="Basic and acidic residues" evidence="12">
    <location>
        <begin position="698"/>
        <end position="717"/>
    </location>
</feature>
<evidence type="ECO:0000256" key="3">
    <source>
        <dbReference type="ARBA" id="ARBA00010436"/>
    </source>
</evidence>
<feature type="compositionally biased region" description="Basic and acidic residues" evidence="12">
    <location>
        <begin position="192"/>
        <end position="206"/>
    </location>
</feature>
<keyword evidence="6" id="KW-0493">Microtubule</keyword>
<evidence type="ECO:0000256" key="11">
    <source>
        <dbReference type="ARBA" id="ARBA00070079"/>
    </source>
</evidence>
<dbReference type="SUPFAM" id="SSF49879">
    <property type="entry name" value="SMAD/FHA domain"/>
    <property type="match status" value="1"/>
</dbReference>
<keyword evidence="14" id="KW-1185">Reference proteome</keyword>
<dbReference type="Gene3D" id="2.60.200.20">
    <property type="match status" value="1"/>
</dbReference>
<evidence type="ECO:0000259" key="13">
    <source>
        <dbReference type="PROSITE" id="PS50006"/>
    </source>
</evidence>
<comment type="similarity">
    <text evidence="3">Belongs to the CEP170 family.</text>
</comment>
<dbReference type="GO" id="GO:0005819">
    <property type="term" value="C:spindle"/>
    <property type="evidence" value="ECO:0007669"/>
    <property type="project" value="UniProtKB-SubCell"/>
</dbReference>
<feature type="region of interest" description="Disordered" evidence="12">
    <location>
        <begin position="300"/>
        <end position="324"/>
    </location>
</feature>
<keyword evidence="7" id="KW-0175">Coiled coil</keyword>
<feature type="compositionally biased region" description="Basic and acidic residues" evidence="12">
    <location>
        <begin position="569"/>
        <end position="599"/>
    </location>
</feature>
<feature type="compositionally biased region" description="Polar residues" evidence="12">
    <location>
        <begin position="1111"/>
        <end position="1129"/>
    </location>
</feature>
<dbReference type="InterPro" id="IPR051176">
    <property type="entry name" value="Cent_Immune-Sig_Mod"/>
</dbReference>
<dbReference type="PANTHER" id="PTHR15715">
    <property type="entry name" value="CENTROSOMAL PROTEIN OF 170 KDA"/>
    <property type="match status" value="1"/>
</dbReference>
<feature type="region of interest" description="Disordered" evidence="12">
    <location>
        <begin position="347"/>
        <end position="393"/>
    </location>
</feature>
<accession>A0A2U3Y8Y7</accession>
<proteinExistence type="inferred from homology"/>
<protein>
    <recommendedName>
        <fullName evidence="11">Centrosomal protein of 170 kDa</fullName>
    </recommendedName>
</protein>
<dbReference type="CTD" id="9859"/>
<dbReference type="InterPro" id="IPR000253">
    <property type="entry name" value="FHA_dom"/>
</dbReference>
<keyword evidence="5" id="KW-0597">Phosphoprotein</keyword>
<feature type="region of interest" description="Disordered" evidence="12">
    <location>
        <begin position="1271"/>
        <end position="1298"/>
    </location>
</feature>
<dbReference type="InterPro" id="IPR029300">
    <property type="entry name" value="CEP170_C"/>
</dbReference>
<feature type="compositionally biased region" description="Polar residues" evidence="12">
    <location>
        <begin position="822"/>
        <end position="846"/>
    </location>
</feature>
<feature type="region of interest" description="Disordered" evidence="12">
    <location>
        <begin position="192"/>
        <end position="213"/>
    </location>
</feature>
<feature type="domain" description="FHA" evidence="13">
    <location>
        <begin position="23"/>
        <end position="73"/>
    </location>
</feature>
<feature type="compositionally biased region" description="Polar residues" evidence="12">
    <location>
        <begin position="522"/>
        <end position="537"/>
    </location>
</feature>
<feature type="region of interest" description="Disordered" evidence="12">
    <location>
        <begin position="520"/>
        <end position="788"/>
    </location>
</feature>
<feature type="compositionally biased region" description="Low complexity" evidence="12">
    <location>
        <begin position="986"/>
        <end position="1004"/>
    </location>
</feature>
<evidence type="ECO:0000256" key="6">
    <source>
        <dbReference type="ARBA" id="ARBA00022701"/>
    </source>
</evidence>
<feature type="compositionally biased region" description="Low complexity" evidence="12">
    <location>
        <begin position="1069"/>
        <end position="1079"/>
    </location>
</feature>
<feature type="compositionally biased region" description="Basic and acidic residues" evidence="12">
    <location>
        <begin position="551"/>
        <end position="560"/>
    </location>
</feature>
<dbReference type="PANTHER" id="PTHR15715:SF17">
    <property type="entry name" value="CENTROSOMAL PROTEIN OF 170 KDA"/>
    <property type="match status" value="1"/>
</dbReference>
<sequence>MSLTSWFLVSSGGTRHRLPREMIFVGRDDCELMLQSRSVDKQHAVINYDASTDEHLVKDLGSLNGTFVNDVRIPEQTYITLKLEDKLRFGYDTNLFTVVRGEMRVPEEALKHEKFTIQLQLSQKSSESELSKSACAKSLDSKVADTSTEVQHKATEALKSEEKAMDISAMPRGTPLYGQPSWWGDGEVEEKRAFKSNGKPEEKSHETGTTGCSIDAKQVEEQSAAANEEVLFPFCREPSYFEIPTKEFQQPSQITESTIHEIPTKDTPSSHTTGAGHASFTIEFDDSTPGKVTIRDHVTKFTSDQRHKSKKSSPGTQDLPGIQTGMMAPENKVADWLAQNNPPQMVWERTEEDSKSIKSDVPVYLKRLKGNKHDDGTQSDSENAGAHRRCSKRAALEEHLRRHHSEQKKLQKAQATEKLQDQAVVFGVDDNQDYNRPIINEKHKDLIKDWALSSAAVVMEERKPLSTPGFHNSEEGTSSGNKRWVSQWASLAANHTRHDQEERIMELSVPVPLENDADISESGISVRSTGSATSLASQGERRRRTLPQLPNEEKSLESSRAKGITQRSEIGEKQDTELQEKEAPAQAYQKDKQDADRALNKMSRAVNGEAAKPGGDNKTLLHLGSSSGKDKSETDKEASLVKQTLAKIQQQEQKEQAQWTPTKLLASKNVAGQIDRCREESFKQESQPQEKTPGHSTSKGERVTQNEGKRRKAEDVLKGQTSKGGDKKESSKSLVRQGSFTIEKPSPNIPIELIPHINKQTSSTPPSLALTAASRIRERSDSVDTDSSMDTTLILKDTEAVMAFLEAKLREDNKTDEGPDTPSYNRDNSISPESDVDTASTISLVTGETERKSTQKRKSFTSLYKDRCSTSSPSKDVTKSSSSGAREKIEKKTKSRSSDVGSRADGRKFIQSSGRIRQPSVDLTDDDQTSSVPHSAISDIMSSDQETYSCKSHARTPLTSTDEHAHSKLEGSKVTKSKTSPVAPGSSSKSTTLPRPRPTRTSLLRRARLGEVSDSELADADKASVASEVSTTSSTSKPPTGRRNISRIDLLAQPRRTRLGSLSARSDSEATISRSSASSRTAEAIIRSGARLVPSDKFSPRIRANSISRLSDSKVKSMSSAHGSPSVNSRWRRFPTDYASTSEDEFGSNRNSPKHTRLRTSPALKTTRLQSSGSAMPTSSSFKHRIKEQEDYIRDWTAHREEIARISQDLALIALEINDVAGEIDSVTSSGTAPSTTVSTAATTPGSAIDTREELVDRVFDESLNFRKIPPLVHSKTPEGNNCRSGDPRPQPTEPPDHLTITRRRTWSRDEVMGDNLLLSSVFQFSKKIRQSIDKTAGKIRILFKDKDRNWDEIESKLRAESEVPIVKTSSMEISSILQELKRVEKQLQAINAMIDPDGTLEALNNMGFPSSILPSPPKQKSSPVNNHSSPGQTPTLGQPEARAPHPATLAVSAEFENAESEADFSIHFNRFNPDGEEEDVTVHE</sequence>
<organism evidence="14 15">
    <name type="scientific">Leptonychotes weddellii</name>
    <name type="common">Weddell seal</name>
    <name type="synonym">Otaria weddellii</name>
    <dbReference type="NCBI Taxonomy" id="9713"/>
    <lineage>
        <taxon>Eukaryota</taxon>
        <taxon>Metazoa</taxon>
        <taxon>Chordata</taxon>
        <taxon>Craniata</taxon>
        <taxon>Vertebrata</taxon>
        <taxon>Euteleostomi</taxon>
        <taxon>Mammalia</taxon>
        <taxon>Eutheria</taxon>
        <taxon>Laurasiatheria</taxon>
        <taxon>Carnivora</taxon>
        <taxon>Caniformia</taxon>
        <taxon>Pinnipedia</taxon>
        <taxon>Phocidae</taxon>
        <taxon>Monachinae</taxon>
        <taxon>Lobodontini</taxon>
        <taxon>Leptonychotes</taxon>
    </lineage>
</organism>
<evidence type="ECO:0000256" key="12">
    <source>
        <dbReference type="SAM" id="MobiDB-lite"/>
    </source>
</evidence>
<feature type="compositionally biased region" description="Basic and acidic residues" evidence="12">
    <location>
        <begin position="348"/>
        <end position="358"/>
    </location>
</feature>
<dbReference type="FunFam" id="2.60.200.20:FF:000018">
    <property type="entry name" value="Centrosomal protein of 170 kDa"/>
    <property type="match status" value="1"/>
</dbReference>
<gene>
    <name evidence="15" type="primary">CEP170</name>
</gene>
<dbReference type="Proteomes" id="UP000245341">
    <property type="component" value="Unplaced"/>
</dbReference>
<feature type="region of interest" description="Disordered" evidence="12">
    <location>
        <begin position="1111"/>
        <end position="1183"/>
    </location>
</feature>
<dbReference type="GO" id="GO:0005814">
    <property type="term" value="C:centriole"/>
    <property type="evidence" value="ECO:0007669"/>
    <property type="project" value="UniProtKB-SubCell"/>
</dbReference>
<dbReference type="InterPro" id="IPR008984">
    <property type="entry name" value="SMAD_FHA_dom_sf"/>
</dbReference>
<feature type="compositionally biased region" description="Basic and acidic residues" evidence="12">
    <location>
        <begin position="961"/>
        <end position="973"/>
    </location>
</feature>
<feature type="compositionally biased region" description="Basic and acidic residues" evidence="12">
    <location>
        <begin position="628"/>
        <end position="639"/>
    </location>
</feature>
<feature type="compositionally biased region" description="Polar residues" evidence="12">
    <location>
        <begin position="684"/>
        <end position="697"/>
    </location>
</feature>